<feature type="transmembrane region" description="Helical" evidence="1">
    <location>
        <begin position="376"/>
        <end position="396"/>
    </location>
</feature>
<keyword evidence="1" id="KW-1133">Transmembrane helix</keyword>
<keyword evidence="4" id="KW-1185">Reference proteome</keyword>
<feature type="transmembrane region" description="Helical" evidence="1">
    <location>
        <begin position="347"/>
        <end position="370"/>
    </location>
</feature>
<dbReference type="InterPro" id="IPR014529">
    <property type="entry name" value="UCP026631"/>
</dbReference>
<dbReference type="Proteomes" id="UP000615760">
    <property type="component" value="Unassembled WGS sequence"/>
</dbReference>
<gene>
    <name evidence="3" type="ORF">GCM10007424_02980</name>
</gene>
<evidence type="ECO:0000259" key="2">
    <source>
        <dbReference type="Pfam" id="PF03703"/>
    </source>
</evidence>
<sequence length="483" mass="55451">MFTDTLQKTVRAFWPVLLVWVFKFSSLDKSRVALIVGTVVVLISIIAYLKYRNFTFYIDEENDEFVLKDGILNKSRTTIPLEKIQQVNINQNLIQKFIGVHALEVDSAGSSKKEVTIKAITHELALLLKERLLSSENKNFEADAEKVTEKEEEKDFVEISFLSLVKTGITSNYARSFGLLFAFVMTIYQNVDEYIGTMGYNENPIDEYIHPRMLLRFITFIIVAIIFLTLLVNLSRTILKYFGYKIAKKKDSLLLSYGLLNTRSTIIKPERVQIAGVRRNFFQKKMNIQDVKVQQASNMGNNSAKEQQKMAIEIPGCNNSERDAILAFLLGEIPERGQELRPSIRKLIIQIVKALIIPVAIFLLLAITVFPEIYDAIIFLPVYILFVGVMVFFAYYNSKLFVSDDFIIKQSGAWDIDNDFLAPHKIQAVSVKQYFWQKKPDIGKVTLYTAGGSLSFGVANYTRIKELVNYWLYQVETTDKNWM</sequence>
<keyword evidence="1" id="KW-0812">Transmembrane</keyword>
<feature type="domain" description="YdbS-like PH" evidence="2">
    <location>
        <begin position="51"/>
        <end position="125"/>
    </location>
</feature>
<evidence type="ECO:0000256" key="1">
    <source>
        <dbReference type="SAM" id="Phobius"/>
    </source>
</evidence>
<feature type="domain" description="YdbS-like PH" evidence="2">
    <location>
        <begin position="242"/>
        <end position="318"/>
    </location>
</feature>
<feature type="domain" description="YdbS-like PH" evidence="2">
    <location>
        <begin position="395"/>
        <end position="455"/>
    </location>
</feature>
<feature type="transmembrane region" description="Helical" evidence="1">
    <location>
        <begin position="213"/>
        <end position="234"/>
    </location>
</feature>
<comment type="caution">
    <text evidence="3">The sequence shown here is derived from an EMBL/GenBank/DDBJ whole genome shotgun (WGS) entry which is preliminary data.</text>
</comment>
<dbReference type="InterPro" id="IPR005182">
    <property type="entry name" value="YdbS-like_PH"/>
</dbReference>
<name>A0ABQ1JH42_9FLAO</name>
<dbReference type="PANTHER" id="PTHR34473">
    <property type="entry name" value="UPF0699 TRANSMEMBRANE PROTEIN YDBS"/>
    <property type="match status" value="1"/>
</dbReference>
<proteinExistence type="predicted"/>
<dbReference type="Pfam" id="PF03703">
    <property type="entry name" value="bPH_2"/>
    <property type="match status" value="3"/>
</dbReference>
<accession>A0ABQ1JH42</accession>
<reference evidence="4" key="1">
    <citation type="journal article" date="2019" name="Int. J. Syst. Evol. Microbiol.">
        <title>The Global Catalogue of Microorganisms (GCM) 10K type strain sequencing project: providing services to taxonomists for standard genome sequencing and annotation.</title>
        <authorList>
            <consortium name="The Broad Institute Genomics Platform"/>
            <consortium name="The Broad Institute Genome Sequencing Center for Infectious Disease"/>
            <person name="Wu L."/>
            <person name="Ma J."/>
        </authorList>
    </citation>
    <scope>NUCLEOTIDE SEQUENCE [LARGE SCALE GENOMIC DNA]</scope>
    <source>
        <strain evidence="4">CGMCC 1.15461</strain>
    </source>
</reference>
<evidence type="ECO:0000313" key="3">
    <source>
        <dbReference type="EMBL" id="GGB66409.1"/>
    </source>
</evidence>
<organism evidence="3 4">
    <name type="scientific">Flavobacterium suaedae</name>
    <dbReference type="NCBI Taxonomy" id="1767027"/>
    <lineage>
        <taxon>Bacteria</taxon>
        <taxon>Pseudomonadati</taxon>
        <taxon>Bacteroidota</taxon>
        <taxon>Flavobacteriia</taxon>
        <taxon>Flavobacteriales</taxon>
        <taxon>Flavobacteriaceae</taxon>
        <taxon>Flavobacterium</taxon>
    </lineage>
</organism>
<evidence type="ECO:0000313" key="4">
    <source>
        <dbReference type="Proteomes" id="UP000615760"/>
    </source>
</evidence>
<protein>
    <recommendedName>
        <fullName evidence="2">YdbS-like PH domain-containing protein</fullName>
    </recommendedName>
</protein>
<feature type="transmembrane region" description="Helical" evidence="1">
    <location>
        <begin position="173"/>
        <end position="191"/>
    </location>
</feature>
<dbReference type="PANTHER" id="PTHR34473:SF2">
    <property type="entry name" value="UPF0699 TRANSMEMBRANE PROTEIN YDBT"/>
    <property type="match status" value="1"/>
</dbReference>
<keyword evidence="1" id="KW-0472">Membrane</keyword>
<dbReference type="EMBL" id="BMJE01000001">
    <property type="protein sequence ID" value="GGB66409.1"/>
    <property type="molecule type" value="Genomic_DNA"/>
</dbReference>
<dbReference type="PIRSF" id="PIRSF026631">
    <property type="entry name" value="UCP026631"/>
    <property type="match status" value="1"/>
</dbReference>
<feature type="transmembrane region" description="Helical" evidence="1">
    <location>
        <begin position="32"/>
        <end position="49"/>
    </location>
</feature>